<dbReference type="OMA" id="VCLKKVP"/>
<accession>A0A9D4Q754</accession>
<organism evidence="8 9">
    <name type="scientific">Rhipicephalus sanguineus</name>
    <name type="common">Brown dog tick</name>
    <name type="synonym">Ixodes sanguineus</name>
    <dbReference type="NCBI Taxonomy" id="34632"/>
    <lineage>
        <taxon>Eukaryota</taxon>
        <taxon>Metazoa</taxon>
        <taxon>Ecdysozoa</taxon>
        <taxon>Arthropoda</taxon>
        <taxon>Chelicerata</taxon>
        <taxon>Arachnida</taxon>
        <taxon>Acari</taxon>
        <taxon>Parasitiformes</taxon>
        <taxon>Ixodida</taxon>
        <taxon>Ixodoidea</taxon>
        <taxon>Ixodidae</taxon>
        <taxon>Rhipicephalinae</taxon>
        <taxon>Rhipicephalus</taxon>
        <taxon>Rhipicephalus</taxon>
    </lineage>
</organism>
<sequence>MRTNALVPGRFLTLSAHVVLLVTLIWVHDENIRACLPRDFSEAQYAAKSTEMIIGLSLGLVLAVFELVGFLTGVSMFFASQALISTTAHCAATVALTYFVVDLWSCSAYWWIFAFCSVLPAFAELCVIVGVVCLKKVP</sequence>
<dbReference type="EMBL" id="JABSTV010001248">
    <property type="protein sequence ID" value="KAH7969213.1"/>
    <property type="molecule type" value="Genomic_DNA"/>
</dbReference>
<protein>
    <recommendedName>
        <fullName evidence="2">Transmembrane protein 107</fullName>
    </recommendedName>
</protein>
<gene>
    <name evidence="8" type="ORF">HPB52_015913</name>
</gene>
<keyword evidence="4" id="KW-0970">Cilium biogenesis/degradation</keyword>
<dbReference type="VEuPathDB" id="VectorBase:RSAN_037438"/>
<keyword evidence="9" id="KW-1185">Reference proteome</keyword>
<dbReference type="InterPro" id="IPR029248">
    <property type="entry name" value="TMEM107"/>
</dbReference>
<evidence type="ECO:0000256" key="5">
    <source>
        <dbReference type="ARBA" id="ARBA00022989"/>
    </source>
</evidence>
<feature type="transmembrane region" description="Helical" evidence="7">
    <location>
        <begin position="107"/>
        <end position="134"/>
    </location>
</feature>
<feature type="transmembrane region" description="Helical" evidence="7">
    <location>
        <begin position="83"/>
        <end position="101"/>
    </location>
</feature>
<comment type="caution">
    <text evidence="8">The sequence shown here is derived from an EMBL/GenBank/DDBJ whole genome shotgun (WGS) entry which is preliminary data.</text>
</comment>
<dbReference type="GO" id="GO:0036038">
    <property type="term" value="C:MKS complex"/>
    <property type="evidence" value="ECO:0007669"/>
    <property type="project" value="TreeGrafter"/>
</dbReference>
<dbReference type="OrthoDB" id="2114471at2759"/>
<evidence type="ECO:0000313" key="8">
    <source>
        <dbReference type="EMBL" id="KAH7969213.1"/>
    </source>
</evidence>
<dbReference type="PANTHER" id="PTHR34341:SF1">
    <property type="entry name" value="TRANSMEMBRANE PROTEIN 107"/>
    <property type="match status" value="1"/>
</dbReference>
<keyword evidence="6 7" id="KW-0472">Membrane</keyword>
<comment type="subcellular location">
    <subcellularLocation>
        <location evidence="1">Membrane</location>
        <topology evidence="1">Multi-pass membrane protein</topology>
    </subcellularLocation>
</comment>
<dbReference type="Pfam" id="PF14995">
    <property type="entry name" value="TMEM107"/>
    <property type="match status" value="1"/>
</dbReference>
<keyword evidence="3 7" id="KW-0812">Transmembrane</keyword>
<evidence type="ECO:0000256" key="6">
    <source>
        <dbReference type="ARBA" id="ARBA00023136"/>
    </source>
</evidence>
<dbReference type="AlphaFoldDB" id="A0A9D4Q754"/>
<dbReference type="Proteomes" id="UP000821837">
    <property type="component" value="Unassembled WGS sequence"/>
</dbReference>
<reference evidence="8" key="2">
    <citation type="submission" date="2021-09" db="EMBL/GenBank/DDBJ databases">
        <authorList>
            <person name="Jia N."/>
            <person name="Wang J."/>
            <person name="Shi W."/>
            <person name="Du L."/>
            <person name="Sun Y."/>
            <person name="Zhan W."/>
            <person name="Jiang J."/>
            <person name="Wang Q."/>
            <person name="Zhang B."/>
            <person name="Ji P."/>
            <person name="Sakyi L.B."/>
            <person name="Cui X."/>
            <person name="Yuan T."/>
            <person name="Jiang B."/>
            <person name="Yang W."/>
            <person name="Lam T.T.-Y."/>
            <person name="Chang Q."/>
            <person name="Ding S."/>
            <person name="Wang X."/>
            <person name="Zhu J."/>
            <person name="Ruan X."/>
            <person name="Zhao L."/>
            <person name="Wei J."/>
            <person name="Que T."/>
            <person name="Du C."/>
            <person name="Cheng J."/>
            <person name="Dai P."/>
            <person name="Han X."/>
            <person name="Huang E."/>
            <person name="Gao Y."/>
            <person name="Liu J."/>
            <person name="Shao H."/>
            <person name="Ye R."/>
            <person name="Li L."/>
            <person name="Wei W."/>
            <person name="Wang X."/>
            <person name="Wang C."/>
            <person name="Huo Q."/>
            <person name="Li W."/>
            <person name="Guo W."/>
            <person name="Chen H."/>
            <person name="Chen S."/>
            <person name="Zhou L."/>
            <person name="Zhou L."/>
            <person name="Ni X."/>
            <person name="Tian J."/>
            <person name="Zhou Y."/>
            <person name="Sheng Y."/>
            <person name="Liu T."/>
            <person name="Pan Y."/>
            <person name="Xia L."/>
            <person name="Li J."/>
            <person name="Zhao F."/>
            <person name="Cao W."/>
        </authorList>
    </citation>
    <scope>NUCLEOTIDE SEQUENCE</scope>
    <source>
        <strain evidence="8">Rsan-2018</strain>
        <tissue evidence="8">Larvae</tissue>
    </source>
</reference>
<evidence type="ECO:0000313" key="9">
    <source>
        <dbReference type="Proteomes" id="UP000821837"/>
    </source>
</evidence>
<dbReference type="GO" id="GO:1905515">
    <property type="term" value="P:non-motile cilium assembly"/>
    <property type="evidence" value="ECO:0007669"/>
    <property type="project" value="TreeGrafter"/>
</dbReference>
<evidence type="ECO:0000256" key="3">
    <source>
        <dbReference type="ARBA" id="ARBA00022692"/>
    </source>
</evidence>
<name>A0A9D4Q754_RHISA</name>
<evidence type="ECO:0000256" key="7">
    <source>
        <dbReference type="SAM" id="Phobius"/>
    </source>
</evidence>
<proteinExistence type="predicted"/>
<evidence type="ECO:0000256" key="4">
    <source>
        <dbReference type="ARBA" id="ARBA00022794"/>
    </source>
</evidence>
<evidence type="ECO:0000256" key="2">
    <source>
        <dbReference type="ARBA" id="ARBA00015652"/>
    </source>
</evidence>
<feature type="transmembrane region" description="Helical" evidence="7">
    <location>
        <begin position="7"/>
        <end position="27"/>
    </location>
</feature>
<keyword evidence="5 7" id="KW-1133">Transmembrane helix</keyword>
<dbReference type="GO" id="GO:0016020">
    <property type="term" value="C:membrane"/>
    <property type="evidence" value="ECO:0007669"/>
    <property type="project" value="UniProtKB-SubCell"/>
</dbReference>
<dbReference type="GO" id="GO:1904491">
    <property type="term" value="P:protein localization to ciliary transition zone"/>
    <property type="evidence" value="ECO:0007669"/>
    <property type="project" value="TreeGrafter"/>
</dbReference>
<evidence type="ECO:0000256" key="1">
    <source>
        <dbReference type="ARBA" id="ARBA00004141"/>
    </source>
</evidence>
<dbReference type="PANTHER" id="PTHR34341">
    <property type="entry name" value="TRANSMEMBRANE PROTEIN 107"/>
    <property type="match status" value="1"/>
</dbReference>
<feature type="transmembrane region" description="Helical" evidence="7">
    <location>
        <begin position="52"/>
        <end position="71"/>
    </location>
</feature>
<reference evidence="8" key="1">
    <citation type="journal article" date="2020" name="Cell">
        <title>Large-Scale Comparative Analyses of Tick Genomes Elucidate Their Genetic Diversity and Vector Capacities.</title>
        <authorList>
            <consortium name="Tick Genome and Microbiome Consortium (TIGMIC)"/>
            <person name="Jia N."/>
            <person name="Wang J."/>
            <person name="Shi W."/>
            <person name="Du L."/>
            <person name="Sun Y."/>
            <person name="Zhan W."/>
            <person name="Jiang J.F."/>
            <person name="Wang Q."/>
            <person name="Zhang B."/>
            <person name="Ji P."/>
            <person name="Bell-Sakyi L."/>
            <person name="Cui X.M."/>
            <person name="Yuan T.T."/>
            <person name="Jiang B.G."/>
            <person name="Yang W.F."/>
            <person name="Lam T.T."/>
            <person name="Chang Q.C."/>
            <person name="Ding S.J."/>
            <person name="Wang X.J."/>
            <person name="Zhu J.G."/>
            <person name="Ruan X.D."/>
            <person name="Zhao L."/>
            <person name="Wei J.T."/>
            <person name="Ye R.Z."/>
            <person name="Que T.C."/>
            <person name="Du C.H."/>
            <person name="Zhou Y.H."/>
            <person name="Cheng J.X."/>
            <person name="Dai P.F."/>
            <person name="Guo W.B."/>
            <person name="Han X.H."/>
            <person name="Huang E.J."/>
            <person name="Li L.F."/>
            <person name="Wei W."/>
            <person name="Gao Y.C."/>
            <person name="Liu J.Z."/>
            <person name="Shao H.Z."/>
            <person name="Wang X."/>
            <person name="Wang C.C."/>
            <person name="Yang T.C."/>
            <person name="Huo Q.B."/>
            <person name="Li W."/>
            <person name="Chen H.Y."/>
            <person name="Chen S.E."/>
            <person name="Zhou L.G."/>
            <person name="Ni X.B."/>
            <person name="Tian J.H."/>
            <person name="Sheng Y."/>
            <person name="Liu T."/>
            <person name="Pan Y.S."/>
            <person name="Xia L.Y."/>
            <person name="Li J."/>
            <person name="Zhao F."/>
            <person name="Cao W.C."/>
        </authorList>
    </citation>
    <scope>NUCLEOTIDE SEQUENCE</scope>
    <source>
        <strain evidence="8">Rsan-2018</strain>
    </source>
</reference>